<accession>A0A645CK31</accession>
<proteinExistence type="predicted"/>
<sequence length="231" mass="26220">MILPQLRQNRHRLGQRLHQQVPRDAVEQRQSDQKQSGPQQTHEQVANRCDEIWSRVLGHHQGTGRDGCDLNEHVSGEHVVGVNQRQKSRQQQVRHDKVQSLLLRQNIMEQAMAAAQQRQPHHNGKRRCQQRLQGPRLDGVSIRRGKPPHGVHKAHVAGVDIVQQHRRQRGSHRRHGQRQHIGPPPIPNYRGQHAAENGGKHAEKGEVFIERAHQSSSFLARSSSSGSSTVP</sequence>
<feature type="compositionally biased region" description="Polar residues" evidence="1">
    <location>
        <begin position="33"/>
        <end position="44"/>
    </location>
</feature>
<feature type="compositionally biased region" description="Low complexity" evidence="1">
    <location>
        <begin position="215"/>
        <end position="231"/>
    </location>
</feature>
<feature type="region of interest" description="Disordered" evidence="1">
    <location>
        <begin position="164"/>
        <end position="231"/>
    </location>
</feature>
<comment type="caution">
    <text evidence="2">The sequence shown here is derived from an EMBL/GenBank/DDBJ whole genome shotgun (WGS) entry which is preliminary data.</text>
</comment>
<evidence type="ECO:0000313" key="2">
    <source>
        <dbReference type="EMBL" id="MPM77283.1"/>
    </source>
</evidence>
<evidence type="ECO:0000256" key="1">
    <source>
        <dbReference type="SAM" id="MobiDB-lite"/>
    </source>
</evidence>
<protein>
    <submittedName>
        <fullName evidence="2">Uncharacterized protein</fullName>
    </submittedName>
</protein>
<name>A0A645CK31_9ZZZZ</name>
<organism evidence="2">
    <name type="scientific">bioreactor metagenome</name>
    <dbReference type="NCBI Taxonomy" id="1076179"/>
    <lineage>
        <taxon>unclassified sequences</taxon>
        <taxon>metagenomes</taxon>
        <taxon>ecological metagenomes</taxon>
    </lineage>
</organism>
<feature type="compositionally biased region" description="Basic and acidic residues" evidence="1">
    <location>
        <begin position="198"/>
        <end position="213"/>
    </location>
</feature>
<dbReference type="AlphaFoldDB" id="A0A645CK31"/>
<reference evidence="2" key="1">
    <citation type="submission" date="2019-08" db="EMBL/GenBank/DDBJ databases">
        <authorList>
            <person name="Kucharzyk K."/>
            <person name="Murdoch R.W."/>
            <person name="Higgins S."/>
            <person name="Loffler F."/>
        </authorList>
    </citation>
    <scope>NUCLEOTIDE SEQUENCE</scope>
</reference>
<gene>
    <name evidence="2" type="ORF">SDC9_124285</name>
</gene>
<dbReference type="EMBL" id="VSSQ01027838">
    <property type="protein sequence ID" value="MPM77283.1"/>
    <property type="molecule type" value="Genomic_DNA"/>
</dbReference>
<feature type="region of interest" description="Disordered" evidence="1">
    <location>
        <begin position="1"/>
        <end position="45"/>
    </location>
</feature>
<feature type="compositionally biased region" description="Basic residues" evidence="1">
    <location>
        <begin position="164"/>
        <end position="178"/>
    </location>
</feature>